<evidence type="ECO:0000313" key="2">
    <source>
        <dbReference type="EMBL" id="KXA13893.1"/>
    </source>
</evidence>
<dbReference type="AlphaFoldDB" id="A0A133NCA6"/>
<dbReference type="SUPFAM" id="SSF103359">
    <property type="entry name" value="Suppressor of Fused, N-terminal domain"/>
    <property type="match status" value="1"/>
</dbReference>
<dbReference type="Gene3D" id="1.25.40.10">
    <property type="entry name" value="Tetratricopeptide repeat domain"/>
    <property type="match status" value="1"/>
</dbReference>
<reference evidence="3" key="1">
    <citation type="submission" date="2016-01" db="EMBL/GenBank/DDBJ databases">
        <authorList>
            <person name="Mitreva M."/>
            <person name="Pepin K.H."/>
            <person name="Mihindukulasuriya K.A."/>
            <person name="Fulton R."/>
            <person name="Fronick C."/>
            <person name="O'Laughlin M."/>
            <person name="Miner T."/>
            <person name="Herter B."/>
            <person name="Rosa B.A."/>
            <person name="Cordes M."/>
            <person name="Tomlinson C."/>
            <person name="Wollam A."/>
            <person name="Palsikar V.B."/>
            <person name="Mardis E.R."/>
            <person name="Wilson R.K."/>
        </authorList>
    </citation>
    <scope>NUCLEOTIDE SEQUENCE [LARGE SCALE GENOMIC DNA]</scope>
    <source>
        <strain evidence="3">CMW8396</strain>
    </source>
</reference>
<sequence length="434" mass="51614">MDKKLENKIEKFYEKDNIEGVLELLDTLPEWGKEEYGEYARALNNIGRPEEALEYLMKEEAKEDTFIWNYRVCYSYSLLENWEKVIFYGKRALELDKKYEEDICYFLIESYEALKKPDEVIQILENHPDMDEIDWNSFYGKALVEKNEKKKAIPYLKKAVSLWKKYDTEFNWDGEEVTKLLAKLYYDLKMTKEFEQMKKKYHYSEANFDISKYTKEEEEQVIAHIEKYFGKIEKRIPDLDAEHVNIDILIIPASTKHPYTTLMTLGMGGRFMDGTPEELIPDKFGYDELFLCLPDDWEFGLDTMWAVQYLLDMARFPFSNKSWLGAGHSISYDIYLGNSNFTGFMITYPYEYGMEAFQLDITEEKRIHFYNIVPLYTEELDYKQEVGFEELESLFVKSPMVTDIHRANVALNENISNIEDGEEETEDYQQILYQ</sequence>
<gene>
    <name evidence="2" type="ORF">HMPREF3206_01202</name>
</gene>
<dbReference type="SUPFAM" id="SSF48452">
    <property type="entry name" value="TPR-like"/>
    <property type="match status" value="1"/>
</dbReference>
<evidence type="ECO:0000259" key="1">
    <source>
        <dbReference type="Pfam" id="PF05076"/>
    </source>
</evidence>
<dbReference type="RefSeq" id="WP_035500685.1">
    <property type="nucleotide sequence ID" value="NZ_KQ956550.1"/>
</dbReference>
<proteinExistence type="predicted"/>
<dbReference type="InterPro" id="IPR011990">
    <property type="entry name" value="TPR-like_helical_dom_sf"/>
</dbReference>
<dbReference type="PATRIC" id="fig|134605.3.peg.1185"/>
<dbReference type="EMBL" id="LRPX01000058">
    <property type="protein sequence ID" value="KXA13893.1"/>
    <property type="molecule type" value="Genomic_DNA"/>
</dbReference>
<protein>
    <recommendedName>
        <fullName evidence="1">Suppressor of fused-like domain-containing protein</fullName>
    </recommendedName>
</protein>
<accession>A0A133NCA6</accession>
<dbReference type="InterPro" id="IPR020941">
    <property type="entry name" value="SUFU-like_domain"/>
</dbReference>
<keyword evidence="3" id="KW-1185">Reference proteome</keyword>
<comment type="caution">
    <text evidence="2">The sequence shown here is derived from an EMBL/GenBank/DDBJ whole genome shotgun (WGS) entry which is preliminary data.</text>
</comment>
<dbReference type="InterPro" id="IPR037181">
    <property type="entry name" value="SUFU_N"/>
</dbReference>
<evidence type="ECO:0000313" key="3">
    <source>
        <dbReference type="Proteomes" id="UP000070617"/>
    </source>
</evidence>
<organism evidence="2 3">
    <name type="scientific">Fusobacterium equinum</name>
    <dbReference type="NCBI Taxonomy" id="134605"/>
    <lineage>
        <taxon>Bacteria</taxon>
        <taxon>Fusobacteriati</taxon>
        <taxon>Fusobacteriota</taxon>
        <taxon>Fusobacteriia</taxon>
        <taxon>Fusobacteriales</taxon>
        <taxon>Fusobacteriaceae</taxon>
        <taxon>Fusobacterium</taxon>
    </lineage>
</organism>
<dbReference type="STRING" id="134605.HMPREF3206_01202"/>
<name>A0A133NCA6_9FUSO</name>
<dbReference type="Pfam" id="PF05076">
    <property type="entry name" value="SUFU"/>
    <property type="match status" value="1"/>
</dbReference>
<dbReference type="Proteomes" id="UP000070617">
    <property type="component" value="Unassembled WGS sequence"/>
</dbReference>
<feature type="domain" description="Suppressor of fused-like" evidence="1">
    <location>
        <begin position="244"/>
        <end position="406"/>
    </location>
</feature>